<dbReference type="AlphaFoldDB" id="A0A0J9EQ00"/>
<gene>
    <name evidence="1" type="ORF">BDDG_12559</name>
</gene>
<dbReference type="EMBL" id="GG749447">
    <property type="protein sequence ID" value="KMW68066.1"/>
    <property type="molecule type" value="Genomic_DNA"/>
</dbReference>
<evidence type="ECO:0000313" key="1">
    <source>
        <dbReference type="EMBL" id="KMW68066.1"/>
    </source>
</evidence>
<sequence length="116" mass="12429">MSRSPRAQPVASGISTVSIHQVKQPNSANILILVLGLSIQQLGSLASAGLDDGAPRVLRNLKPFSIDFLKHTYIKQLPRTRVSSPLVDTDMASHLTSPGCDTVLLRGVARISMKNS</sequence>
<reference evidence="1" key="1">
    <citation type="submission" date="2010-03" db="EMBL/GenBank/DDBJ databases">
        <title>Annotation of Blastomyces dermatitidis strain ATCC 18188.</title>
        <authorList>
            <consortium name="The Broad Institute Genome Sequencing Platform"/>
            <consortium name="Broad Institute Genome Sequencing Center for Infectious Disease."/>
            <person name="Cuomo C."/>
            <person name="Klein B."/>
            <person name="Sullivan T."/>
            <person name="Heitman J."/>
            <person name="Young S."/>
            <person name="Zeng Q."/>
            <person name="Gargeya S."/>
            <person name="Alvarado L."/>
            <person name="Berlin A.M."/>
            <person name="Chapman S.B."/>
            <person name="Chen Z."/>
            <person name="Freedman E."/>
            <person name="Gellesch M."/>
            <person name="Goldberg J."/>
            <person name="Griggs A."/>
            <person name="Gujja S."/>
            <person name="Heilman E."/>
            <person name="Heiman D."/>
            <person name="Howarth C."/>
            <person name="Mehta T."/>
            <person name="Neiman D."/>
            <person name="Pearson M."/>
            <person name="Roberts A."/>
            <person name="Saif S."/>
            <person name="Shea T."/>
            <person name="Shenoy N."/>
            <person name="Sisk P."/>
            <person name="Stolte C."/>
            <person name="Sykes S."/>
            <person name="White J."/>
            <person name="Yandava C."/>
            <person name="Haas B."/>
            <person name="Nusbaum C."/>
            <person name="Birren B."/>
        </authorList>
    </citation>
    <scope>NUCLEOTIDE SEQUENCE</scope>
    <source>
        <strain evidence="1">ATCC 18188</strain>
    </source>
</reference>
<protein>
    <submittedName>
        <fullName evidence="1">Uncharacterized protein</fullName>
    </submittedName>
</protein>
<proteinExistence type="predicted"/>
<name>A0A0J9EQ00_AJEDA</name>
<dbReference type="Proteomes" id="UP000007802">
    <property type="component" value="Unassembled WGS sequence"/>
</dbReference>
<organism evidence="1">
    <name type="scientific">Ajellomyces dermatitidis (strain ATCC 18188 / CBS 674.68)</name>
    <name type="common">Blastomyces dermatitidis</name>
    <dbReference type="NCBI Taxonomy" id="653446"/>
    <lineage>
        <taxon>Eukaryota</taxon>
        <taxon>Fungi</taxon>
        <taxon>Dikarya</taxon>
        <taxon>Ascomycota</taxon>
        <taxon>Pezizomycotina</taxon>
        <taxon>Eurotiomycetes</taxon>
        <taxon>Eurotiomycetidae</taxon>
        <taxon>Onygenales</taxon>
        <taxon>Ajellomycetaceae</taxon>
        <taxon>Blastomyces</taxon>
    </lineage>
</organism>
<accession>A0A0J9EQ00</accession>